<comment type="subcellular location">
    <subcellularLocation>
        <location evidence="1">Golgi apparatus membrane</location>
    </subcellularLocation>
</comment>
<reference evidence="9" key="2">
    <citation type="submission" date="2021-02" db="EMBL/GenBank/DDBJ databases">
        <authorList>
            <person name="Kimball J.A."/>
            <person name="Haas M.W."/>
            <person name="Macchietto M."/>
            <person name="Kono T."/>
            <person name="Duquette J."/>
            <person name="Shao M."/>
        </authorList>
    </citation>
    <scope>NUCLEOTIDE SEQUENCE</scope>
    <source>
        <tissue evidence="9">Fresh leaf tissue</tissue>
    </source>
</reference>
<dbReference type="AlphaFoldDB" id="A0A8J5TGI7"/>
<dbReference type="OrthoDB" id="72851at2759"/>
<dbReference type="GO" id="GO:0016757">
    <property type="term" value="F:glycosyltransferase activity"/>
    <property type="evidence" value="ECO:0007669"/>
    <property type="project" value="UniProtKB-KW"/>
</dbReference>
<feature type="chain" id="PRO_5035290488" evidence="8">
    <location>
        <begin position="24"/>
        <end position="342"/>
    </location>
</feature>
<keyword evidence="6" id="KW-0333">Golgi apparatus</keyword>
<keyword evidence="8" id="KW-0732">Signal</keyword>
<evidence type="ECO:0000256" key="4">
    <source>
        <dbReference type="ARBA" id="ARBA00022692"/>
    </source>
</evidence>
<proteinExistence type="predicted"/>
<keyword evidence="3" id="KW-0808">Transferase</keyword>
<keyword evidence="5" id="KW-1133">Transmembrane helix</keyword>
<dbReference type="PANTHER" id="PTHR32044">
    <property type="entry name" value="GLUCOMANNAN 4-BETA-MANNOSYLTRANSFERASE 9"/>
    <property type="match status" value="1"/>
</dbReference>
<evidence type="ECO:0000256" key="7">
    <source>
        <dbReference type="ARBA" id="ARBA00023136"/>
    </source>
</evidence>
<feature type="signal peptide" evidence="8">
    <location>
        <begin position="1"/>
        <end position="23"/>
    </location>
</feature>
<evidence type="ECO:0000313" key="10">
    <source>
        <dbReference type="Proteomes" id="UP000729402"/>
    </source>
</evidence>
<dbReference type="Proteomes" id="UP000729402">
    <property type="component" value="Unassembled WGS sequence"/>
</dbReference>
<evidence type="ECO:0000256" key="2">
    <source>
        <dbReference type="ARBA" id="ARBA00022676"/>
    </source>
</evidence>
<evidence type="ECO:0000313" key="9">
    <source>
        <dbReference type="EMBL" id="KAG8083530.1"/>
    </source>
</evidence>
<evidence type="ECO:0000256" key="1">
    <source>
        <dbReference type="ARBA" id="ARBA00004394"/>
    </source>
</evidence>
<dbReference type="PANTHER" id="PTHR32044:SF80">
    <property type="entry name" value="XYLOGLUCAN GLYCOSYLTRANSFERASE 2-RELATED"/>
    <property type="match status" value="1"/>
</dbReference>
<keyword evidence="4" id="KW-0812">Transmembrane</keyword>
<keyword evidence="7" id="KW-0472">Membrane</keyword>
<accession>A0A8J5TGI7</accession>
<evidence type="ECO:0000256" key="8">
    <source>
        <dbReference type="SAM" id="SignalP"/>
    </source>
</evidence>
<protein>
    <submittedName>
        <fullName evidence="9">Uncharacterized protein</fullName>
    </submittedName>
</protein>
<keyword evidence="10" id="KW-1185">Reference proteome</keyword>
<sequence>MRSASSGKLPLAVLELCLPPVAPSLCVACHGCLRAATFRVGRHALVPCVARSSVGPRSGAPSSSRATWGGSRLAPYLATVASATHFPRMTSHHRLNHASPPRGQHHNCRTCLHDFPPLTPFANYTLLSRVPIRILAIIAWLVRALPATIKRWFKRSSTAASADADEPGHDRGWLLYRFIKGFLVLSLLALVVELTVYWKGWRFQRPDLHVSEVVEIDGWVHSAYISWMSFQPTPDFLKKMIPHFEGNPELGLVQARWGFVNKDDNLLTHLQNINLCFHFEVEQHVNVVFLNFFGFNGTARVRICLFTIDDLLRRMMSLNPKMSFSSRENLYLNTRRSELNVC</sequence>
<gene>
    <name evidence="9" type="ORF">GUJ93_ZPchr0015g6920</name>
</gene>
<comment type="caution">
    <text evidence="9">The sequence shown here is derived from an EMBL/GenBank/DDBJ whole genome shotgun (WGS) entry which is preliminary data.</text>
</comment>
<name>A0A8J5TGI7_ZIZPA</name>
<evidence type="ECO:0000256" key="5">
    <source>
        <dbReference type="ARBA" id="ARBA00022989"/>
    </source>
</evidence>
<dbReference type="GO" id="GO:0000139">
    <property type="term" value="C:Golgi membrane"/>
    <property type="evidence" value="ECO:0007669"/>
    <property type="project" value="UniProtKB-SubCell"/>
</dbReference>
<organism evidence="9 10">
    <name type="scientific">Zizania palustris</name>
    <name type="common">Northern wild rice</name>
    <dbReference type="NCBI Taxonomy" id="103762"/>
    <lineage>
        <taxon>Eukaryota</taxon>
        <taxon>Viridiplantae</taxon>
        <taxon>Streptophyta</taxon>
        <taxon>Embryophyta</taxon>
        <taxon>Tracheophyta</taxon>
        <taxon>Spermatophyta</taxon>
        <taxon>Magnoliopsida</taxon>
        <taxon>Liliopsida</taxon>
        <taxon>Poales</taxon>
        <taxon>Poaceae</taxon>
        <taxon>BOP clade</taxon>
        <taxon>Oryzoideae</taxon>
        <taxon>Oryzeae</taxon>
        <taxon>Zizaniinae</taxon>
        <taxon>Zizania</taxon>
    </lineage>
</organism>
<evidence type="ECO:0000256" key="3">
    <source>
        <dbReference type="ARBA" id="ARBA00022679"/>
    </source>
</evidence>
<keyword evidence="2" id="KW-0328">Glycosyltransferase</keyword>
<reference evidence="9" key="1">
    <citation type="journal article" date="2021" name="bioRxiv">
        <title>Whole Genome Assembly and Annotation of Northern Wild Rice, Zizania palustris L., Supports a Whole Genome Duplication in the Zizania Genus.</title>
        <authorList>
            <person name="Haas M."/>
            <person name="Kono T."/>
            <person name="Macchietto M."/>
            <person name="Millas R."/>
            <person name="McGilp L."/>
            <person name="Shao M."/>
            <person name="Duquette J."/>
            <person name="Hirsch C.N."/>
            <person name="Kimball J."/>
        </authorList>
    </citation>
    <scope>NUCLEOTIDE SEQUENCE</scope>
    <source>
        <tissue evidence="9">Fresh leaf tissue</tissue>
    </source>
</reference>
<dbReference type="EMBL" id="JAAALK010000085">
    <property type="protein sequence ID" value="KAG8083530.1"/>
    <property type="molecule type" value="Genomic_DNA"/>
</dbReference>
<evidence type="ECO:0000256" key="6">
    <source>
        <dbReference type="ARBA" id="ARBA00023034"/>
    </source>
</evidence>